<evidence type="ECO:0008006" key="3">
    <source>
        <dbReference type="Google" id="ProtNLM"/>
    </source>
</evidence>
<dbReference type="SMART" id="SM00368">
    <property type="entry name" value="LRR_RI"/>
    <property type="match status" value="3"/>
</dbReference>
<dbReference type="OrthoDB" id="120976at2759"/>
<proteinExistence type="predicted"/>
<dbReference type="EMBL" id="CCKQ01013990">
    <property type="protein sequence ID" value="CDW85718.1"/>
    <property type="molecule type" value="Genomic_DNA"/>
</dbReference>
<dbReference type="OMA" id="WICEGWL"/>
<dbReference type="SUPFAM" id="SSF52047">
    <property type="entry name" value="RNI-like"/>
    <property type="match status" value="1"/>
</dbReference>
<dbReference type="AlphaFoldDB" id="A0A078AY50"/>
<name>A0A078AY50_STYLE</name>
<dbReference type="Pfam" id="PF13516">
    <property type="entry name" value="LRR_6"/>
    <property type="match status" value="2"/>
</dbReference>
<gene>
    <name evidence="1" type="primary">Contig3351.g3586</name>
    <name evidence="1" type="ORF">STYLEM_14804</name>
</gene>
<evidence type="ECO:0000313" key="2">
    <source>
        <dbReference type="Proteomes" id="UP000039865"/>
    </source>
</evidence>
<dbReference type="PANTHER" id="PTHR24114">
    <property type="entry name" value="LEUCINE RICH REPEAT FAMILY PROTEIN"/>
    <property type="match status" value="1"/>
</dbReference>
<organism evidence="1 2">
    <name type="scientific">Stylonychia lemnae</name>
    <name type="common">Ciliate</name>
    <dbReference type="NCBI Taxonomy" id="5949"/>
    <lineage>
        <taxon>Eukaryota</taxon>
        <taxon>Sar</taxon>
        <taxon>Alveolata</taxon>
        <taxon>Ciliophora</taxon>
        <taxon>Intramacronucleata</taxon>
        <taxon>Spirotrichea</taxon>
        <taxon>Stichotrichia</taxon>
        <taxon>Sporadotrichida</taxon>
        <taxon>Oxytrichidae</taxon>
        <taxon>Stylonychinae</taxon>
        <taxon>Stylonychia</taxon>
    </lineage>
</organism>
<evidence type="ECO:0000313" key="1">
    <source>
        <dbReference type="EMBL" id="CDW85718.1"/>
    </source>
</evidence>
<dbReference type="InterPro" id="IPR052394">
    <property type="entry name" value="LRR-containing"/>
</dbReference>
<accession>A0A078AY50</accession>
<dbReference type="InterPro" id="IPR032675">
    <property type="entry name" value="LRR_dom_sf"/>
</dbReference>
<dbReference type="InterPro" id="IPR001611">
    <property type="entry name" value="Leu-rich_rpt"/>
</dbReference>
<dbReference type="Proteomes" id="UP000039865">
    <property type="component" value="Unassembled WGS sequence"/>
</dbReference>
<dbReference type="InParanoid" id="A0A078AY50"/>
<protein>
    <recommendedName>
        <fullName evidence="3">Leucine rich repeat family protein</fullName>
    </recommendedName>
</protein>
<reference evidence="1 2" key="1">
    <citation type="submission" date="2014-06" db="EMBL/GenBank/DDBJ databases">
        <authorList>
            <person name="Swart Estienne"/>
        </authorList>
    </citation>
    <scope>NUCLEOTIDE SEQUENCE [LARGE SCALE GENOMIC DNA]</scope>
    <source>
        <strain evidence="1 2">130c</strain>
    </source>
</reference>
<sequence>MMTRKQQEIGEAVQKQIKVSKWNLGRHNVMNIDKDTIQQSVYQLHQDEDRYEKKNVKQTLEDVQRTLLMSRESDGDTISDEEANFNRVGFPAVQNFYDKYKSIDKSLERRKHKRQAPLAYLKQCEDLRLIPQTMGIVSLKGNNEVMNLKSFRVGNKYAQSIGKGLQLSQGITKVNLAQNRLSPTGGLKILKGINYKIQELDLSNNTLGNQLSGIFIANAIKQNNHLRVLDLGWNSCGSGGQNQFQIGKAWGEALLVNKTLQHLDLSFNKFSYNDVQVFADYLRGNHTLYGIHFQGNEGRIDSLGFLRNVILSDRSPRDQILNQKMDILQAQRRKNKSVQVMQKANYGQNTKISFNKDNCCWICEGWLENHFKVDLKHTTLSELQISDNTKEDHYNVFIHFDFDHWEGDLLDDQRKSSLGQKGKFQQHRMVPQGISYYFFSYEGRPFINMNEKKIQIDDYYRNQLRKDLKQANTFSRFQSTIYNFDLEYLNYIDTQNNQIVNELQADLLPKISKTQRESKPKDEENRTQNLVISSDYKVLLKYCIPRPDKELMNTSHVRARTPWTMEVSLFKDYLKEDKDDLWVNCFEFDWQNMKQLKYKQSSEAEVKSIMKQCYQLIKEQYKIQAGFGMIGNIFSVALNQYTEFIKEELKLIDGECLNQADSDRYFITVNANKRGPFIPANALVRCQFMEILIRLAVKRYFESQLAPNEASAVQMMIDNNLNPTSDHIIRAQQWRRKFLWNEQCDNLLKAYMPVFMHIYNNFGGTHRKPGQKMFMTVDEFENFVLTVPLVNDLFGQRDSSVAFNLAMMTQVNELDQDRHLSATFIEFLEAFCRVADKAAFEPINQSIQEGEEIQSMNIDERKNQSLAIKIENTIPYLMKNCCKRPFIEKQFEQPERDKEVGLFILTNGKYFQIICYVRYYNY</sequence>
<dbReference type="PANTHER" id="PTHR24114:SF2">
    <property type="entry name" value="F-BOX DOMAIN-CONTAINING PROTEIN-RELATED"/>
    <property type="match status" value="1"/>
</dbReference>
<keyword evidence="2" id="KW-1185">Reference proteome</keyword>
<dbReference type="Gene3D" id="3.80.10.10">
    <property type="entry name" value="Ribonuclease Inhibitor"/>
    <property type="match status" value="2"/>
</dbReference>